<organism evidence="2 3">
    <name type="scientific">Dorcoceras hygrometricum</name>
    <dbReference type="NCBI Taxonomy" id="472368"/>
    <lineage>
        <taxon>Eukaryota</taxon>
        <taxon>Viridiplantae</taxon>
        <taxon>Streptophyta</taxon>
        <taxon>Embryophyta</taxon>
        <taxon>Tracheophyta</taxon>
        <taxon>Spermatophyta</taxon>
        <taxon>Magnoliopsida</taxon>
        <taxon>eudicotyledons</taxon>
        <taxon>Gunneridae</taxon>
        <taxon>Pentapetalae</taxon>
        <taxon>asterids</taxon>
        <taxon>lamiids</taxon>
        <taxon>Lamiales</taxon>
        <taxon>Gesneriaceae</taxon>
        <taxon>Didymocarpoideae</taxon>
        <taxon>Trichosporeae</taxon>
        <taxon>Loxocarpinae</taxon>
        <taxon>Dorcoceras</taxon>
    </lineage>
</organism>
<evidence type="ECO:0000256" key="1">
    <source>
        <dbReference type="SAM" id="MobiDB-lite"/>
    </source>
</evidence>
<gene>
    <name evidence="2" type="ORF">F511_08676</name>
</gene>
<dbReference type="AlphaFoldDB" id="A0A2Z7CHU6"/>
<protein>
    <submittedName>
        <fullName evidence="2">Uncharacterized protein</fullName>
    </submittedName>
</protein>
<sequence>MRAATAPHAKRNVCARGRHLHDQFAQVERRCRAPPCATFAHGRRPVGTASRATMRDMRARAPPRGCGGVARHRGDMHARAPASGRGVARHRARHARTGAAKWVRRCGTRHARTGADQRARRSSHAARTIARIPLRIAHGRSRTSILPPPMLNKLSLISMRESRNQYLCDPQWFRDTASRGPTTCVTPKPHFRTSPSDHDLGLIHSTNGNHLESSNEGSSIDHQVTIHLHAQNITMFPTNETWSYNSSWFLNINRAPETDLLAGLDITLPHELSVDVLLLSLPAAFDPFVVNFNMNKLAATLEEVVNMLVVFEGTIKKDKPVLLMGSSSSAKKGPRRKGKKRSTLAKEEKTTC</sequence>
<evidence type="ECO:0000313" key="3">
    <source>
        <dbReference type="Proteomes" id="UP000250235"/>
    </source>
</evidence>
<dbReference type="Proteomes" id="UP000250235">
    <property type="component" value="Unassembled WGS sequence"/>
</dbReference>
<reference evidence="2 3" key="1">
    <citation type="journal article" date="2015" name="Proc. Natl. Acad. Sci. U.S.A.">
        <title>The resurrection genome of Boea hygrometrica: A blueprint for survival of dehydration.</title>
        <authorList>
            <person name="Xiao L."/>
            <person name="Yang G."/>
            <person name="Zhang L."/>
            <person name="Yang X."/>
            <person name="Zhao S."/>
            <person name="Ji Z."/>
            <person name="Zhou Q."/>
            <person name="Hu M."/>
            <person name="Wang Y."/>
            <person name="Chen M."/>
            <person name="Xu Y."/>
            <person name="Jin H."/>
            <person name="Xiao X."/>
            <person name="Hu G."/>
            <person name="Bao F."/>
            <person name="Hu Y."/>
            <person name="Wan P."/>
            <person name="Li L."/>
            <person name="Deng X."/>
            <person name="Kuang T."/>
            <person name="Xiang C."/>
            <person name="Zhu J.K."/>
            <person name="Oliver M.J."/>
            <person name="He Y."/>
        </authorList>
    </citation>
    <scope>NUCLEOTIDE SEQUENCE [LARGE SCALE GENOMIC DNA]</scope>
    <source>
        <strain evidence="3">cv. XS01</strain>
    </source>
</reference>
<feature type="compositionally biased region" description="Basic residues" evidence="1">
    <location>
        <begin position="332"/>
        <end position="343"/>
    </location>
</feature>
<keyword evidence="3" id="KW-1185">Reference proteome</keyword>
<accession>A0A2Z7CHU6</accession>
<feature type="compositionally biased region" description="Basic residues" evidence="1">
    <location>
        <begin position="87"/>
        <end position="101"/>
    </location>
</feature>
<feature type="region of interest" description="Disordered" evidence="1">
    <location>
        <begin position="77"/>
        <end position="101"/>
    </location>
</feature>
<proteinExistence type="predicted"/>
<name>A0A2Z7CHU6_9LAMI</name>
<evidence type="ECO:0000313" key="2">
    <source>
        <dbReference type="EMBL" id="KZV46233.1"/>
    </source>
</evidence>
<feature type="region of interest" description="Disordered" evidence="1">
    <location>
        <begin position="325"/>
        <end position="352"/>
    </location>
</feature>
<dbReference type="EMBL" id="KQ995687">
    <property type="protein sequence ID" value="KZV46233.1"/>
    <property type="molecule type" value="Genomic_DNA"/>
</dbReference>